<feature type="compositionally biased region" description="Polar residues" evidence="1">
    <location>
        <begin position="40"/>
        <end position="52"/>
    </location>
</feature>
<protein>
    <submittedName>
        <fullName evidence="2">Uncharacterized protein</fullName>
    </submittedName>
</protein>
<feature type="region of interest" description="Disordered" evidence="1">
    <location>
        <begin position="294"/>
        <end position="319"/>
    </location>
</feature>
<feature type="region of interest" description="Disordered" evidence="1">
    <location>
        <begin position="40"/>
        <end position="101"/>
    </location>
</feature>
<dbReference type="Proteomes" id="UP000020077">
    <property type="component" value="Unassembled WGS sequence"/>
</dbReference>
<dbReference type="AlphaFoldDB" id="A0A080LVV7"/>
<feature type="compositionally biased region" description="Basic and acidic residues" evidence="1">
    <location>
        <begin position="378"/>
        <end position="389"/>
    </location>
</feature>
<reference evidence="2 3" key="1">
    <citation type="submission" date="2014-02" db="EMBL/GenBank/DDBJ databases">
        <title>Expanding our view of genomic diversity in Candidatus Accumulibacter clades.</title>
        <authorList>
            <person name="Skennerton C.T."/>
            <person name="Barr J.J."/>
            <person name="Slater F.R."/>
            <person name="Bond P.L."/>
            <person name="Tyson G.W."/>
        </authorList>
    </citation>
    <scope>NUCLEOTIDE SEQUENCE [LARGE SCALE GENOMIC DNA]</scope>
    <source>
        <strain evidence="3">BA-91</strain>
    </source>
</reference>
<name>A0A080LVV7_9PROT</name>
<feature type="region of interest" description="Disordered" evidence="1">
    <location>
        <begin position="191"/>
        <end position="223"/>
    </location>
</feature>
<feature type="compositionally biased region" description="Basic and acidic residues" evidence="1">
    <location>
        <begin position="296"/>
        <end position="319"/>
    </location>
</feature>
<organism evidence="2 3">
    <name type="scientific">Candidatus Accumulibacter phosphatis</name>
    <dbReference type="NCBI Taxonomy" id="327160"/>
    <lineage>
        <taxon>Bacteria</taxon>
        <taxon>Pseudomonadati</taxon>
        <taxon>Pseudomonadota</taxon>
        <taxon>Betaproteobacteria</taxon>
        <taxon>Candidatus Accumulibacter</taxon>
    </lineage>
</organism>
<dbReference type="EMBL" id="JDVG02000329">
    <property type="protein sequence ID" value="KFB72842.1"/>
    <property type="molecule type" value="Genomic_DNA"/>
</dbReference>
<feature type="region of interest" description="Disordered" evidence="1">
    <location>
        <begin position="249"/>
        <end position="276"/>
    </location>
</feature>
<sequence>MLQPADQEQVQYLRDEKGQQGDPDRSADVLAGIKAGCQHFDQNQAEQPNTVGDQCVARPEHVVGGESAMMEQGGDQRHGENAERQGRWRRQQKGQPQAPVEQSGIFLVPLCGMAFGQRGKQNGAECGAEHAGRKFHQAVGIIKPGDTAGFQEGSEDGVQQQADLRHGNTEHGWRHQSENAPDPIVVQIDRKSRQHANTPQARDLEGELQGTTKKDGPAEGHDRRVEVGRCKECHQNERNIEQHRRECGYGEAAPGIENATGQRDQRHEKDVGESDARQLDGQGKLFGVIGKTRSRKVNEYRRGRHAEQGDRQHDEKQQTRDTVYQLPGLLGWTLVPVLAKDRNEGLRKSAFGKQSAQQVGELEGNKESVGQRPGTESAGDHEIADKTEYARQQGHTADGGEGLQEVHGLSGQRLRRNPLILAPGTPTSKTPGYAFQALSGLQATGFLLPVPPADRSRSVP</sequence>
<feature type="compositionally biased region" description="Basic and acidic residues" evidence="1">
    <location>
        <begin position="74"/>
        <end position="86"/>
    </location>
</feature>
<feature type="compositionally biased region" description="Basic and acidic residues" evidence="1">
    <location>
        <begin position="263"/>
        <end position="276"/>
    </location>
</feature>
<feature type="region of interest" description="Disordered" evidence="1">
    <location>
        <begin position="350"/>
        <end position="427"/>
    </location>
</feature>
<feature type="region of interest" description="Disordered" evidence="1">
    <location>
        <begin position="1"/>
        <end position="28"/>
    </location>
</feature>
<evidence type="ECO:0000313" key="2">
    <source>
        <dbReference type="EMBL" id="KFB72842.1"/>
    </source>
</evidence>
<gene>
    <name evidence="2" type="ORF">AW09_001940</name>
</gene>
<proteinExistence type="predicted"/>
<feature type="compositionally biased region" description="Basic and acidic residues" evidence="1">
    <location>
        <begin position="212"/>
        <end position="223"/>
    </location>
</feature>
<feature type="compositionally biased region" description="Polar residues" evidence="1">
    <location>
        <begin position="1"/>
        <end position="10"/>
    </location>
</feature>
<feature type="compositionally biased region" description="Basic and acidic residues" evidence="1">
    <location>
        <begin position="13"/>
        <end position="27"/>
    </location>
</feature>
<accession>A0A080LVV7</accession>
<comment type="caution">
    <text evidence="2">The sequence shown here is derived from an EMBL/GenBank/DDBJ whole genome shotgun (WGS) entry which is preliminary data.</text>
</comment>
<evidence type="ECO:0000313" key="3">
    <source>
        <dbReference type="Proteomes" id="UP000020077"/>
    </source>
</evidence>
<evidence type="ECO:0000256" key="1">
    <source>
        <dbReference type="SAM" id="MobiDB-lite"/>
    </source>
</evidence>